<name>A0ABS7ZE98_9MICO</name>
<feature type="region of interest" description="Disordered" evidence="1">
    <location>
        <begin position="94"/>
        <end position="153"/>
    </location>
</feature>
<dbReference type="EMBL" id="JAIXCQ010000004">
    <property type="protein sequence ID" value="MCA5893373.1"/>
    <property type="molecule type" value="Genomic_DNA"/>
</dbReference>
<evidence type="ECO:0000256" key="1">
    <source>
        <dbReference type="SAM" id="MobiDB-lite"/>
    </source>
</evidence>
<feature type="transmembrane region" description="Helical" evidence="2">
    <location>
        <begin position="61"/>
        <end position="81"/>
    </location>
</feature>
<keyword evidence="2" id="KW-0472">Membrane</keyword>
<keyword evidence="2" id="KW-1133">Transmembrane helix</keyword>
<keyword evidence="4" id="KW-1185">Reference proteome</keyword>
<proteinExistence type="predicted"/>
<keyword evidence="2" id="KW-0812">Transmembrane</keyword>
<protein>
    <submittedName>
        <fullName evidence="3">Uncharacterized protein</fullName>
    </submittedName>
</protein>
<gene>
    <name evidence="3" type="ORF">LEP48_08410</name>
</gene>
<sequence>MDDDVDAQDTPAEVDATFRTLRRVGVGYFVVFLVAVIGFPALSLTLDWWSESRVLGGMSPGFLLAALGLYVFFAVLGVAAARLSTAVEARMLGGTADEPDDAHDDATGHLPGRGPGTSPDHGPSHAPSSAPGRAPSVAPSHGPGARPGRRAHL</sequence>
<dbReference type="Proteomes" id="UP001319870">
    <property type="component" value="Unassembled WGS sequence"/>
</dbReference>
<organism evidence="3 4">
    <name type="scientific">Isoptericola luteus</name>
    <dbReference type="NCBI Taxonomy" id="2879484"/>
    <lineage>
        <taxon>Bacteria</taxon>
        <taxon>Bacillati</taxon>
        <taxon>Actinomycetota</taxon>
        <taxon>Actinomycetes</taxon>
        <taxon>Micrococcales</taxon>
        <taxon>Promicromonosporaceae</taxon>
        <taxon>Isoptericola</taxon>
    </lineage>
</organism>
<evidence type="ECO:0000313" key="3">
    <source>
        <dbReference type="EMBL" id="MCA5893373.1"/>
    </source>
</evidence>
<dbReference type="RefSeq" id="WP_225565126.1">
    <property type="nucleotide sequence ID" value="NZ_JAIXCQ010000004.1"/>
</dbReference>
<accession>A0ABS7ZE98</accession>
<comment type="caution">
    <text evidence="3">The sequence shown here is derived from an EMBL/GenBank/DDBJ whole genome shotgun (WGS) entry which is preliminary data.</text>
</comment>
<evidence type="ECO:0000256" key="2">
    <source>
        <dbReference type="SAM" id="Phobius"/>
    </source>
</evidence>
<reference evidence="3 4" key="1">
    <citation type="submission" date="2021-09" db="EMBL/GenBank/DDBJ databases">
        <title>Isoptericola luteus sp. nov., a novel bacterium isolated from Harbin, the capital city of Heilongjiang province.</title>
        <authorList>
            <person name="Li J."/>
        </authorList>
    </citation>
    <scope>NUCLEOTIDE SEQUENCE [LARGE SCALE GENOMIC DNA]</scope>
    <source>
        <strain evidence="3 4">NEAU-Y5</strain>
    </source>
</reference>
<feature type="transmembrane region" description="Helical" evidence="2">
    <location>
        <begin position="26"/>
        <end position="49"/>
    </location>
</feature>
<evidence type="ECO:0000313" key="4">
    <source>
        <dbReference type="Proteomes" id="UP001319870"/>
    </source>
</evidence>